<name>A0ACB9JJQ7_9ASTR</name>
<reference evidence="1 2" key="2">
    <citation type="journal article" date="2022" name="Mol. Ecol. Resour.">
        <title>The genomes of chicory, endive, great burdock and yacon provide insights into Asteraceae paleo-polyploidization history and plant inulin production.</title>
        <authorList>
            <person name="Fan W."/>
            <person name="Wang S."/>
            <person name="Wang H."/>
            <person name="Wang A."/>
            <person name="Jiang F."/>
            <person name="Liu H."/>
            <person name="Zhao H."/>
            <person name="Xu D."/>
            <person name="Zhang Y."/>
        </authorList>
    </citation>
    <scope>NUCLEOTIDE SEQUENCE [LARGE SCALE GENOMIC DNA]</scope>
    <source>
        <strain evidence="2">cv. Yunnan</strain>
        <tissue evidence="1">Leaves</tissue>
    </source>
</reference>
<reference evidence="2" key="1">
    <citation type="journal article" date="2022" name="Mol. Ecol. Resour.">
        <title>The genomes of chicory, endive, great burdock and yacon provide insights into Asteraceae palaeo-polyploidization history and plant inulin production.</title>
        <authorList>
            <person name="Fan W."/>
            <person name="Wang S."/>
            <person name="Wang H."/>
            <person name="Wang A."/>
            <person name="Jiang F."/>
            <person name="Liu H."/>
            <person name="Zhao H."/>
            <person name="Xu D."/>
            <person name="Zhang Y."/>
        </authorList>
    </citation>
    <scope>NUCLEOTIDE SEQUENCE [LARGE SCALE GENOMIC DNA]</scope>
    <source>
        <strain evidence="2">cv. Yunnan</strain>
    </source>
</reference>
<dbReference type="Proteomes" id="UP001056120">
    <property type="component" value="Linkage Group LG04"/>
</dbReference>
<organism evidence="1 2">
    <name type="scientific">Smallanthus sonchifolius</name>
    <dbReference type="NCBI Taxonomy" id="185202"/>
    <lineage>
        <taxon>Eukaryota</taxon>
        <taxon>Viridiplantae</taxon>
        <taxon>Streptophyta</taxon>
        <taxon>Embryophyta</taxon>
        <taxon>Tracheophyta</taxon>
        <taxon>Spermatophyta</taxon>
        <taxon>Magnoliopsida</taxon>
        <taxon>eudicotyledons</taxon>
        <taxon>Gunneridae</taxon>
        <taxon>Pentapetalae</taxon>
        <taxon>asterids</taxon>
        <taxon>campanulids</taxon>
        <taxon>Asterales</taxon>
        <taxon>Asteraceae</taxon>
        <taxon>Asteroideae</taxon>
        <taxon>Heliantheae alliance</taxon>
        <taxon>Millerieae</taxon>
        <taxon>Smallanthus</taxon>
    </lineage>
</organism>
<gene>
    <name evidence="1" type="ORF">L1987_13784</name>
</gene>
<keyword evidence="2" id="KW-1185">Reference proteome</keyword>
<evidence type="ECO:0000313" key="2">
    <source>
        <dbReference type="Proteomes" id="UP001056120"/>
    </source>
</evidence>
<accession>A0ACB9JJQ7</accession>
<dbReference type="EMBL" id="CM042021">
    <property type="protein sequence ID" value="KAI3819931.1"/>
    <property type="molecule type" value="Genomic_DNA"/>
</dbReference>
<protein>
    <submittedName>
        <fullName evidence="1">Uncharacterized protein</fullName>
    </submittedName>
</protein>
<sequence length="132" mass="14640">MAQKPSCPIRFRHVILHNPYKQTLLHPTILKSNPTLSPLSLSIMEGLIPFVYRAIMQQKNAGGQSLLRSTLNDSPSSSYVRLRTGESGRFQASNFHILRSDHVFSTSSSPSSATHRRTATAPSSEFNRSAVM</sequence>
<proteinExistence type="predicted"/>
<evidence type="ECO:0000313" key="1">
    <source>
        <dbReference type="EMBL" id="KAI3819931.1"/>
    </source>
</evidence>
<comment type="caution">
    <text evidence="1">The sequence shown here is derived from an EMBL/GenBank/DDBJ whole genome shotgun (WGS) entry which is preliminary data.</text>
</comment>